<dbReference type="Gene3D" id="2.30.42.10">
    <property type="match status" value="1"/>
</dbReference>
<dbReference type="GO" id="GO:0030288">
    <property type="term" value="C:outer membrane-bounded periplasmic space"/>
    <property type="evidence" value="ECO:0007669"/>
    <property type="project" value="TreeGrafter"/>
</dbReference>
<dbReference type="RefSeq" id="WP_081200573.1">
    <property type="nucleotide sequence ID" value="NZ_FOCZ01000004.1"/>
</dbReference>
<dbReference type="InterPro" id="IPR005151">
    <property type="entry name" value="Tail-specific_protease"/>
</dbReference>
<dbReference type="Pfam" id="PF17804">
    <property type="entry name" value="TSP_NTD"/>
    <property type="match status" value="1"/>
</dbReference>
<dbReference type="Proteomes" id="UP000192610">
    <property type="component" value="Unassembled WGS sequence"/>
</dbReference>
<proteinExistence type="inferred from homology"/>
<dbReference type="STRING" id="354355.SAMN05660816_02366"/>
<dbReference type="SMART" id="SM00245">
    <property type="entry name" value="TSPc"/>
    <property type="match status" value="1"/>
</dbReference>
<keyword evidence="3 5" id="KW-0378">Hydrolase</keyword>
<name>A0A1V9EPG8_9BACT</name>
<dbReference type="PANTHER" id="PTHR32060">
    <property type="entry name" value="TAIL-SPECIFIC PROTEASE"/>
    <property type="match status" value="1"/>
</dbReference>
<keyword evidence="2 5" id="KW-0645">Protease</keyword>
<dbReference type="GO" id="GO:0007165">
    <property type="term" value="P:signal transduction"/>
    <property type="evidence" value="ECO:0007669"/>
    <property type="project" value="TreeGrafter"/>
</dbReference>
<dbReference type="NCBIfam" id="TIGR00225">
    <property type="entry name" value="prc"/>
    <property type="match status" value="1"/>
</dbReference>
<protein>
    <recommendedName>
        <fullName evidence="6">PDZ domain-containing protein</fullName>
    </recommendedName>
</protein>
<dbReference type="PROSITE" id="PS50106">
    <property type="entry name" value="PDZ"/>
    <property type="match status" value="1"/>
</dbReference>
<dbReference type="GO" id="GO:0008236">
    <property type="term" value="F:serine-type peptidase activity"/>
    <property type="evidence" value="ECO:0007669"/>
    <property type="project" value="UniProtKB-KW"/>
</dbReference>
<dbReference type="Pfam" id="PF00595">
    <property type="entry name" value="PDZ"/>
    <property type="match status" value="1"/>
</dbReference>
<dbReference type="SMART" id="SM00228">
    <property type="entry name" value="PDZ"/>
    <property type="match status" value="1"/>
</dbReference>
<dbReference type="InterPro" id="IPR036034">
    <property type="entry name" value="PDZ_sf"/>
</dbReference>
<organism evidence="7 8">
    <name type="scientific">Niastella yeongjuensis</name>
    <dbReference type="NCBI Taxonomy" id="354355"/>
    <lineage>
        <taxon>Bacteria</taxon>
        <taxon>Pseudomonadati</taxon>
        <taxon>Bacteroidota</taxon>
        <taxon>Chitinophagia</taxon>
        <taxon>Chitinophagales</taxon>
        <taxon>Chitinophagaceae</taxon>
        <taxon>Niastella</taxon>
    </lineage>
</organism>
<dbReference type="InterPro" id="IPR001478">
    <property type="entry name" value="PDZ"/>
</dbReference>
<evidence type="ECO:0000256" key="4">
    <source>
        <dbReference type="ARBA" id="ARBA00022825"/>
    </source>
</evidence>
<reference evidence="8" key="1">
    <citation type="submission" date="2016-04" db="EMBL/GenBank/DDBJ databases">
        <authorList>
            <person name="Chen L."/>
            <person name="Zhuang W."/>
            <person name="Wang G."/>
        </authorList>
    </citation>
    <scope>NUCLEOTIDE SEQUENCE [LARGE SCALE GENOMIC DNA]</scope>
    <source>
        <strain evidence="8">17621</strain>
    </source>
</reference>
<keyword evidence="4 5" id="KW-0720">Serine protease</keyword>
<dbReference type="AlphaFoldDB" id="A0A1V9EPG8"/>
<evidence type="ECO:0000256" key="5">
    <source>
        <dbReference type="RuleBase" id="RU004404"/>
    </source>
</evidence>
<evidence type="ECO:0000313" key="8">
    <source>
        <dbReference type="Proteomes" id="UP000192610"/>
    </source>
</evidence>
<feature type="domain" description="PDZ" evidence="6">
    <location>
        <begin position="249"/>
        <end position="325"/>
    </location>
</feature>
<evidence type="ECO:0000256" key="1">
    <source>
        <dbReference type="ARBA" id="ARBA00009179"/>
    </source>
</evidence>
<evidence type="ECO:0000313" key="7">
    <source>
        <dbReference type="EMBL" id="OQP48039.1"/>
    </source>
</evidence>
<dbReference type="SUPFAM" id="SSF50156">
    <property type="entry name" value="PDZ domain-like"/>
    <property type="match status" value="1"/>
</dbReference>
<dbReference type="EMBL" id="LVXG01000018">
    <property type="protein sequence ID" value="OQP48039.1"/>
    <property type="molecule type" value="Genomic_DNA"/>
</dbReference>
<dbReference type="InterPro" id="IPR004447">
    <property type="entry name" value="Peptidase_S41A"/>
</dbReference>
<dbReference type="Pfam" id="PF03572">
    <property type="entry name" value="Peptidase_S41"/>
    <property type="match status" value="1"/>
</dbReference>
<sequence length="668" mass="74906">MKSVTIAIALLILQSFTGPPDEHSSILTQVGTMLEQRHYLQPKINDGFSVGVWEAHLHSLDNRKYIFLQEDIKQLGAYKFSLDNELHGDSVQFFPAVTSLYAKRYNEAAAIYRRLLTHPFIFNNKDSIFPDQEPAEFPVNEAERERRWNNYLKQIVLEKLTALQEQRALSKPGDVTHGKTDKQLEQMTSESLLKQLDRKLTRYFAQSEEQLFSNYLNSIVRYTDPHSDYFPPLDKQEFDQRMANRFYGIGALLKEDEEGHVIIASLDAGGPAWKSNALAINDQIVKVAQGKDDVPTEVEGMSVREVARLIRGEKGTTAMLYVRKADGSIATVALVREEIRREEAGVRSAVITKDGRKTGYIYLPVFYDDFAHADGAHCADDIEKEVNKLKAQNVNGIIIDLRNNGGGSVVQVIKMVALFVGSGPVVQVRTGNGMQQVVTCNRPEAIYSGPLTVMVNELSASASEIFAAAIQDYKRGIIIGSSTFGKGTVQTEMQLGQEKQGALKLTVKKFYRINGGSTQQKGVIPDIVLPDIYETQGIHEGDMPFAMTWDGIQPLAYTTHSGNNIDQLAAHATESVSKDSAFRSIRRYNDSLANFRNTRGKGLTPEQFKTFLVQRRRIIRQFEKALLLPDSKVMEVTELAGKEPGPWVKSLARDIYLEQVLKTMTEMQ</sequence>
<evidence type="ECO:0000259" key="6">
    <source>
        <dbReference type="PROSITE" id="PS50106"/>
    </source>
</evidence>
<dbReference type="OrthoDB" id="9812068at2"/>
<dbReference type="CDD" id="cd07560">
    <property type="entry name" value="Peptidase_S41_CPP"/>
    <property type="match status" value="1"/>
</dbReference>
<dbReference type="InterPro" id="IPR040573">
    <property type="entry name" value="TSP_N"/>
</dbReference>
<dbReference type="PANTHER" id="PTHR32060:SF22">
    <property type="entry name" value="CARBOXYL-TERMINAL-PROCESSING PEPTIDASE 3, CHLOROPLASTIC"/>
    <property type="match status" value="1"/>
</dbReference>
<dbReference type="Gene3D" id="3.90.226.10">
    <property type="entry name" value="2-enoyl-CoA Hydratase, Chain A, domain 1"/>
    <property type="match status" value="1"/>
</dbReference>
<dbReference type="InterPro" id="IPR029045">
    <property type="entry name" value="ClpP/crotonase-like_dom_sf"/>
</dbReference>
<evidence type="ECO:0000256" key="3">
    <source>
        <dbReference type="ARBA" id="ARBA00022801"/>
    </source>
</evidence>
<dbReference type="GO" id="GO:0006508">
    <property type="term" value="P:proteolysis"/>
    <property type="evidence" value="ECO:0007669"/>
    <property type="project" value="UniProtKB-KW"/>
</dbReference>
<comment type="caution">
    <text evidence="7">The sequence shown here is derived from an EMBL/GenBank/DDBJ whole genome shotgun (WGS) entry which is preliminary data.</text>
</comment>
<comment type="similarity">
    <text evidence="1 5">Belongs to the peptidase S41A family.</text>
</comment>
<evidence type="ECO:0000256" key="2">
    <source>
        <dbReference type="ARBA" id="ARBA00022670"/>
    </source>
</evidence>
<gene>
    <name evidence="7" type="ORF">A4H97_29830</name>
</gene>
<dbReference type="SUPFAM" id="SSF52096">
    <property type="entry name" value="ClpP/crotonase"/>
    <property type="match status" value="1"/>
</dbReference>
<keyword evidence="8" id="KW-1185">Reference proteome</keyword>
<accession>A0A1V9EPG8</accession>
<dbReference type="GO" id="GO:0004175">
    <property type="term" value="F:endopeptidase activity"/>
    <property type="evidence" value="ECO:0007669"/>
    <property type="project" value="TreeGrafter"/>
</dbReference>